<comment type="caution">
    <text evidence="2">The sequence shown here is derived from an EMBL/GenBank/DDBJ whole genome shotgun (WGS) entry which is preliminary data.</text>
</comment>
<dbReference type="EMBL" id="NHTK01001171">
    <property type="protein sequence ID" value="PPR02384.1"/>
    <property type="molecule type" value="Genomic_DNA"/>
</dbReference>
<protein>
    <submittedName>
        <fullName evidence="2">Uncharacterized protein</fullName>
    </submittedName>
</protein>
<dbReference type="Proteomes" id="UP000284842">
    <property type="component" value="Unassembled WGS sequence"/>
</dbReference>
<gene>
    <name evidence="2" type="ORF">CVT24_011726</name>
</gene>
<dbReference type="InParanoid" id="A0A409YHD4"/>
<reference evidence="2 3" key="1">
    <citation type="journal article" date="2018" name="Evol. Lett.">
        <title>Horizontal gene cluster transfer increased hallucinogenic mushroom diversity.</title>
        <authorList>
            <person name="Reynolds H.T."/>
            <person name="Vijayakumar V."/>
            <person name="Gluck-Thaler E."/>
            <person name="Korotkin H.B."/>
            <person name="Matheny P.B."/>
            <person name="Slot J.C."/>
        </authorList>
    </citation>
    <scope>NUCLEOTIDE SEQUENCE [LARGE SCALE GENOMIC DNA]</scope>
    <source>
        <strain evidence="2 3">2629</strain>
    </source>
</reference>
<name>A0A409YHD4_9AGAR</name>
<evidence type="ECO:0000313" key="3">
    <source>
        <dbReference type="Proteomes" id="UP000284842"/>
    </source>
</evidence>
<accession>A0A409YHD4</accession>
<organism evidence="2 3">
    <name type="scientific">Panaeolus cyanescens</name>
    <dbReference type="NCBI Taxonomy" id="181874"/>
    <lineage>
        <taxon>Eukaryota</taxon>
        <taxon>Fungi</taxon>
        <taxon>Dikarya</taxon>
        <taxon>Basidiomycota</taxon>
        <taxon>Agaricomycotina</taxon>
        <taxon>Agaricomycetes</taxon>
        <taxon>Agaricomycetidae</taxon>
        <taxon>Agaricales</taxon>
        <taxon>Agaricineae</taxon>
        <taxon>Galeropsidaceae</taxon>
        <taxon>Panaeolus</taxon>
    </lineage>
</organism>
<feature type="region of interest" description="Disordered" evidence="1">
    <location>
        <begin position="344"/>
        <end position="419"/>
    </location>
</feature>
<dbReference type="AlphaFoldDB" id="A0A409YHD4"/>
<evidence type="ECO:0000256" key="1">
    <source>
        <dbReference type="SAM" id="MobiDB-lite"/>
    </source>
</evidence>
<proteinExistence type="predicted"/>
<evidence type="ECO:0000313" key="2">
    <source>
        <dbReference type="EMBL" id="PPR02384.1"/>
    </source>
</evidence>
<keyword evidence="3" id="KW-1185">Reference proteome</keyword>
<sequence>MASSWIDYGVAAFGPCLTHDDPVVSAAPGSTGSIQRPSWKRRLSTHAPLGSFFFPSYNVQSQDSYDIVCQPHVPQTPRDVRPPGSLGPLALQDRTNTFNSHTSDMSNIVNRYSPDVSHQAQAYNNISRAASSSYVERHIGPPNTQTSRSRITGYTVSTPPLPLARPCLPSLPGPLKGIYADSDESSPSIPILADGYKVIWSLPTDIRMLDNPNNKALRVIERISIVDCLSILATCQSLEHLDVVIDKARFEGQWLPREMVYPTALCTLSATQYPKQPHRRTILLRKGKRVFRSVFPGKCGHEQFRTVAPQPLVIQIHRERRFDTSPQDSPLFRSIDAVINDHPRENEIQTSPPDLGNDQNDDPNLRSLLQDQSDTAAPGQDESWNTGLLLRPVHPPVGDHFPAYDGQNSPSGLDDNLNDFDLQQDQHEFLMTNLSSQQEYPAINQFPRVNQDQPSLSGLEDDQSDDLDLQVTTMPTAQQDKYSSRQRQGDGNNAIDLQYNAQYQSNVDDPDQDDIINTSYLLHPQIHLQGDEMTTEVPYDDDDINNDLAPTPSSADSISRQINFAHIKSLALTVDCVTDAMVTLYELFNGLREEQSIGFLSITCKNCEPSSARRRIGDDVNVELSLPFHPVTSLELINVPFDEGSQLLNRWNPRVRLESLVWNNDCTSSHSKSLPESDARPPLPVLQDLRILSLVFTPTPDADEQPFCEYTSDLLSQIQATFYGPPVPRPEPDTTSRSLSLVVSHPPKDIASLSKLPLGRLTIGRAISTTDCLTILSGCADLKDLEITIDRNEAWYGDNVRIVTLRSFRITSLCYGLSESLFAHLQVERRDTLDKAVRMHINWGIDVNHEDRFDVENSIKMAGFTNI</sequence>